<gene>
    <name evidence="2" type="ORF">Acr_00g0004730</name>
</gene>
<reference evidence="3" key="1">
    <citation type="submission" date="2019-07" db="EMBL/GenBank/DDBJ databases">
        <title>De Novo Assembly of kiwifruit Actinidia rufa.</title>
        <authorList>
            <person name="Sugita-Konishi S."/>
            <person name="Sato K."/>
            <person name="Mori E."/>
            <person name="Abe Y."/>
            <person name="Kisaki G."/>
            <person name="Hamano K."/>
            <person name="Suezawa K."/>
            <person name="Otani M."/>
            <person name="Fukuda T."/>
            <person name="Manabe T."/>
            <person name="Gomi K."/>
            <person name="Tabuchi M."/>
            <person name="Akimitsu K."/>
            <person name="Kataoka I."/>
        </authorList>
    </citation>
    <scope>NUCLEOTIDE SEQUENCE [LARGE SCALE GENOMIC DNA]</scope>
    <source>
        <strain evidence="3">cv. Fuchu</strain>
    </source>
</reference>
<protein>
    <submittedName>
        <fullName evidence="2">Uncharacterized protein</fullName>
    </submittedName>
</protein>
<proteinExistence type="predicted"/>
<accession>A0A7J0D9B1</accession>
<evidence type="ECO:0000313" key="3">
    <source>
        <dbReference type="Proteomes" id="UP000585474"/>
    </source>
</evidence>
<sequence length="79" mass="8013">MDGSEKWGRWGGVGQGGKWVTWERGKEIYGGGEEGSGDSGGGGGQRGNGWSQSGGSGGLRSSVLGFLCISLAPKSIDVH</sequence>
<dbReference type="EMBL" id="BJWL01000063">
    <property type="protein sequence ID" value="GFS28941.1"/>
    <property type="molecule type" value="Genomic_DNA"/>
</dbReference>
<organism evidence="2 3">
    <name type="scientific">Actinidia rufa</name>
    <dbReference type="NCBI Taxonomy" id="165716"/>
    <lineage>
        <taxon>Eukaryota</taxon>
        <taxon>Viridiplantae</taxon>
        <taxon>Streptophyta</taxon>
        <taxon>Embryophyta</taxon>
        <taxon>Tracheophyta</taxon>
        <taxon>Spermatophyta</taxon>
        <taxon>Magnoliopsida</taxon>
        <taxon>eudicotyledons</taxon>
        <taxon>Gunneridae</taxon>
        <taxon>Pentapetalae</taxon>
        <taxon>asterids</taxon>
        <taxon>Ericales</taxon>
        <taxon>Actinidiaceae</taxon>
        <taxon>Actinidia</taxon>
    </lineage>
</organism>
<feature type="compositionally biased region" description="Gly residues" evidence="1">
    <location>
        <begin position="28"/>
        <end position="56"/>
    </location>
</feature>
<feature type="region of interest" description="Disordered" evidence="1">
    <location>
        <begin position="27"/>
        <end position="56"/>
    </location>
</feature>
<dbReference type="Proteomes" id="UP000585474">
    <property type="component" value="Unassembled WGS sequence"/>
</dbReference>
<dbReference type="AlphaFoldDB" id="A0A7J0D9B1"/>
<evidence type="ECO:0000313" key="2">
    <source>
        <dbReference type="EMBL" id="GFS28941.1"/>
    </source>
</evidence>
<name>A0A7J0D9B1_9ERIC</name>
<comment type="caution">
    <text evidence="2">The sequence shown here is derived from an EMBL/GenBank/DDBJ whole genome shotgun (WGS) entry which is preliminary data.</text>
</comment>
<evidence type="ECO:0000256" key="1">
    <source>
        <dbReference type="SAM" id="MobiDB-lite"/>
    </source>
</evidence>
<keyword evidence="3" id="KW-1185">Reference proteome</keyword>